<evidence type="ECO:0000256" key="2">
    <source>
        <dbReference type="ARBA" id="ARBA00005216"/>
    </source>
</evidence>
<dbReference type="InterPro" id="IPR036412">
    <property type="entry name" value="HAD-like_sf"/>
</dbReference>
<dbReference type="EC" id="1.1.1.399" evidence="4"/>
<keyword evidence="14" id="KW-1185">Reference proteome</keyword>
<dbReference type="PROSITE" id="PS00671">
    <property type="entry name" value="D_2_HYDROXYACID_DH_3"/>
    <property type="match status" value="1"/>
</dbReference>
<keyword evidence="8" id="KW-0520">NAD</keyword>
<dbReference type="CDD" id="cd12176">
    <property type="entry name" value="PGDH_3"/>
    <property type="match status" value="1"/>
</dbReference>
<organism evidence="13 14">
    <name type="scientific">Jiulongibacter sediminis</name>
    <dbReference type="NCBI Taxonomy" id="1605367"/>
    <lineage>
        <taxon>Bacteria</taxon>
        <taxon>Pseudomonadati</taxon>
        <taxon>Bacteroidota</taxon>
        <taxon>Cytophagia</taxon>
        <taxon>Cytophagales</taxon>
        <taxon>Leadbetterellaceae</taxon>
        <taxon>Jiulongibacter</taxon>
    </lineage>
</organism>
<evidence type="ECO:0000313" key="13">
    <source>
        <dbReference type="EMBL" id="KPM47534.1"/>
    </source>
</evidence>
<dbReference type="GO" id="GO:0047545">
    <property type="term" value="F:(S)-2-hydroxyglutarate dehydrogenase activity"/>
    <property type="evidence" value="ECO:0007669"/>
    <property type="project" value="UniProtKB-ARBA"/>
</dbReference>
<dbReference type="EC" id="1.1.1.95" evidence="5"/>
<comment type="similarity">
    <text evidence="3">Belongs to the D-isomer specific 2-hydroxyacid dehydrogenase family.</text>
</comment>
<reference evidence="13 14" key="1">
    <citation type="submission" date="2015-07" db="EMBL/GenBank/DDBJ databases">
        <title>The draft genome sequence of Leadbetterella sp. JN14-9.</title>
        <authorList>
            <person name="Liu Y."/>
            <person name="Du J."/>
            <person name="Shao Z."/>
        </authorList>
    </citation>
    <scope>NUCLEOTIDE SEQUENCE [LARGE SCALE GENOMIC DNA]</scope>
    <source>
        <strain evidence="13 14">JN14-9</strain>
    </source>
</reference>
<name>A0A0P7BAT2_9BACT</name>
<evidence type="ECO:0000259" key="12">
    <source>
        <dbReference type="PROSITE" id="PS51671"/>
    </source>
</evidence>
<dbReference type="InterPro" id="IPR050418">
    <property type="entry name" value="D-iso_2-hydroxyacid_DH_PdxB"/>
</dbReference>
<dbReference type="Gene3D" id="3.30.70.260">
    <property type="match status" value="1"/>
</dbReference>
<keyword evidence="7" id="KW-0560">Oxidoreductase</keyword>
<dbReference type="PANTHER" id="PTHR43761:SF1">
    <property type="entry name" value="D-ISOMER SPECIFIC 2-HYDROXYACID DEHYDROGENASE CATALYTIC DOMAIN-CONTAINING PROTEIN-RELATED"/>
    <property type="match status" value="1"/>
</dbReference>
<dbReference type="RefSeq" id="WP_055149147.1">
    <property type="nucleotide sequence ID" value="NZ_JXSZ01000010.1"/>
</dbReference>
<comment type="caution">
    <text evidence="13">The sequence shown here is derived from an EMBL/GenBank/DDBJ whole genome shotgun (WGS) entry which is preliminary data.</text>
</comment>
<accession>A0A0P7BAT2</accession>
<evidence type="ECO:0000256" key="8">
    <source>
        <dbReference type="ARBA" id="ARBA00023027"/>
    </source>
</evidence>
<dbReference type="Gene3D" id="1.10.150.210">
    <property type="entry name" value="Phosphoserine phosphatase, domain 2"/>
    <property type="match status" value="1"/>
</dbReference>
<dbReference type="CDD" id="cd04901">
    <property type="entry name" value="ACT_3PGDH"/>
    <property type="match status" value="1"/>
</dbReference>
<feature type="domain" description="ACT" evidence="12">
    <location>
        <begin position="583"/>
        <end position="652"/>
    </location>
</feature>
<dbReference type="Gene3D" id="3.40.50.720">
    <property type="entry name" value="NAD(P)-binding Rossmann-like Domain"/>
    <property type="match status" value="2"/>
</dbReference>
<dbReference type="FunFam" id="3.40.50.720:FF:000041">
    <property type="entry name" value="D-3-phosphoglycerate dehydrogenase"/>
    <property type="match status" value="1"/>
</dbReference>
<dbReference type="GO" id="GO:0006564">
    <property type="term" value="P:L-serine biosynthetic process"/>
    <property type="evidence" value="ECO:0007669"/>
    <property type="project" value="UniProtKB-ARBA"/>
</dbReference>
<evidence type="ECO:0000256" key="6">
    <source>
        <dbReference type="ARBA" id="ARBA00021582"/>
    </source>
</evidence>
<comment type="function">
    <text evidence="1">Catalyzes the reversible oxidation of 3-phospho-D-glycerate to 3-phosphonooxypyruvate, the first step of the phosphorylated L-serine biosynthesis pathway. Also catalyzes the reversible oxidation of 2-hydroxyglutarate to 2-oxoglutarate.</text>
</comment>
<dbReference type="SUPFAM" id="SSF51735">
    <property type="entry name" value="NAD(P)-binding Rossmann-fold domains"/>
    <property type="match status" value="1"/>
</dbReference>
<dbReference type="InterPro" id="IPR045865">
    <property type="entry name" value="ACT-like_dom_sf"/>
</dbReference>
<proteinExistence type="inferred from homology"/>
<dbReference type="PROSITE" id="PS51671">
    <property type="entry name" value="ACT"/>
    <property type="match status" value="1"/>
</dbReference>
<dbReference type="EMBL" id="LGTQ01000010">
    <property type="protein sequence ID" value="KPM47534.1"/>
    <property type="molecule type" value="Genomic_DNA"/>
</dbReference>
<dbReference type="PANTHER" id="PTHR43761">
    <property type="entry name" value="D-ISOMER SPECIFIC 2-HYDROXYACID DEHYDROGENASE FAMILY PROTEIN (AFU_ORTHOLOGUE AFUA_1G13630)"/>
    <property type="match status" value="1"/>
</dbReference>
<dbReference type="Pfam" id="PF22629">
    <property type="entry name" value="ACT_AHAS_ss"/>
    <property type="match status" value="1"/>
</dbReference>
<dbReference type="Gene3D" id="3.40.50.1000">
    <property type="entry name" value="HAD superfamily/HAD-like"/>
    <property type="match status" value="1"/>
</dbReference>
<evidence type="ECO:0000256" key="10">
    <source>
        <dbReference type="ARBA" id="ARBA00048126"/>
    </source>
</evidence>
<dbReference type="UniPathway" id="UPA00135">
    <property type="reaction ID" value="UER00196"/>
</dbReference>
<gene>
    <name evidence="13" type="ORF">AFM12_13595</name>
</gene>
<evidence type="ECO:0000256" key="7">
    <source>
        <dbReference type="ARBA" id="ARBA00023002"/>
    </source>
</evidence>
<dbReference type="GO" id="GO:0004617">
    <property type="term" value="F:phosphoglycerate dehydrogenase activity"/>
    <property type="evidence" value="ECO:0007669"/>
    <property type="project" value="UniProtKB-EC"/>
</dbReference>
<protein>
    <recommendedName>
        <fullName evidence="6">D-3-phosphoglycerate dehydrogenase</fullName>
        <ecNumber evidence="4">1.1.1.399</ecNumber>
        <ecNumber evidence="5">1.1.1.95</ecNumber>
    </recommendedName>
    <alternativeName>
        <fullName evidence="9">2-oxoglutarate reductase</fullName>
    </alternativeName>
</protein>
<dbReference type="InterPro" id="IPR006140">
    <property type="entry name" value="D-isomer_DH_NAD-bd"/>
</dbReference>
<evidence type="ECO:0000256" key="5">
    <source>
        <dbReference type="ARBA" id="ARBA00013143"/>
    </source>
</evidence>
<dbReference type="InterPro" id="IPR023214">
    <property type="entry name" value="HAD_sf"/>
</dbReference>
<evidence type="ECO:0000256" key="1">
    <source>
        <dbReference type="ARBA" id="ARBA00003800"/>
    </source>
</evidence>
<sequence>MPAFKTKSQFKTSEKNFLKVTETAQKRKFIIDFDSTFTQVEGLDELARIALKGAPNQTETVKAIKDLTDQGMSGEISFSEALSKRLALLSANKTHIEELISFLKGKISKSFARNEVFFEHYADDVIILSSGFKDFIVPVAKELGVKEENIYANTFEFDNDGNITGADQSNPLAGNGGKIKLVESLNLDAEIHVIGDGFTDYEIKASGLGHFFYAFTENVARPGVMEKADHVVKSLDEFLWLNHLPRSQSYPKSRIKVLLLENVHQAAVKAFEDEGFDVEFHKGAIGEADLCEMIKGVSIIGIRSKTNITPKVLENADKLIAVGAFCIGTNQIDLEGCTERGIAVFNAPYSNTRSVVELAIGEIIMLIRKIPSNSERMHKGIWNKSAKNAYEIRGKKLGLIGYGHIGMQLSVVAEALGMEVYFYDAVDRMPIGNAIKCKSMEEVFNTVDVVSLHIDGRPENKKLIGKKEFDQMKDGVIFLNLARGFVVEIPALVDALKSGKLAGAGVDVFPKEPRTNDDPFESELMGLENVILSPHVGGSTEEAQEMIGHYVPERLLEYINNGSTTGSVNLPEVQLPLLTDSHRLLHIHKNVPGIMAKINTIFAKHNINVRGQYLKTNETVGYVIVDVAISYTPEFLEELREIPETIKFRKLF</sequence>
<dbReference type="InterPro" id="IPR002912">
    <property type="entry name" value="ACT_dom"/>
</dbReference>
<dbReference type="NCBIfam" id="TIGR01488">
    <property type="entry name" value="HAD-SF-IB"/>
    <property type="match status" value="1"/>
</dbReference>
<dbReference type="InterPro" id="IPR036291">
    <property type="entry name" value="NAD(P)-bd_dom_sf"/>
</dbReference>
<comment type="catalytic activity">
    <reaction evidence="11">
        <text>(2R)-3-phosphoglycerate + NAD(+) = 3-phosphooxypyruvate + NADH + H(+)</text>
        <dbReference type="Rhea" id="RHEA:12641"/>
        <dbReference type="ChEBI" id="CHEBI:15378"/>
        <dbReference type="ChEBI" id="CHEBI:18110"/>
        <dbReference type="ChEBI" id="CHEBI:57540"/>
        <dbReference type="ChEBI" id="CHEBI:57945"/>
        <dbReference type="ChEBI" id="CHEBI:58272"/>
        <dbReference type="EC" id="1.1.1.95"/>
    </reaction>
</comment>
<dbReference type="SUPFAM" id="SSF52283">
    <property type="entry name" value="Formate/glycerate dehydrogenase catalytic domain-like"/>
    <property type="match status" value="1"/>
</dbReference>
<dbReference type="InterPro" id="IPR054480">
    <property type="entry name" value="AHAS_small-like_ACT"/>
</dbReference>
<dbReference type="InterPro" id="IPR006139">
    <property type="entry name" value="D-isomer_2_OHA_DH_cat_dom"/>
</dbReference>
<dbReference type="Pfam" id="PF02826">
    <property type="entry name" value="2-Hacid_dh_C"/>
    <property type="match status" value="1"/>
</dbReference>
<dbReference type="NCBIfam" id="NF008759">
    <property type="entry name" value="PRK11790.1"/>
    <property type="match status" value="1"/>
</dbReference>
<dbReference type="PATRIC" id="fig|1605367.3.peg.115"/>
<evidence type="ECO:0000256" key="9">
    <source>
        <dbReference type="ARBA" id="ARBA00030455"/>
    </source>
</evidence>
<dbReference type="SUPFAM" id="SSF56784">
    <property type="entry name" value="HAD-like"/>
    <property type="match status" value="1"/>
</dbReference>
<dbReference type="GO" id="GO:0051287">
    <property type="term" value="F:NAD binding"/>
    <property type="evidence" value="ECO:0007669"/>
    <property type="project" value="InterPro"/>
</dbReference>
<evidence type="ECO:0000256" key="3">
    <source>
        <dbReference type="ARBA" id="ARBA00005854"/>
    </source>
</evidence>
<dbReference type="OrthoDB" id="1522997at2"/>
<evidence type="ECO:0000256" key="11">
    <source>
        <dbReference type="ARBA" id="ARBA00048731"/>
    </source>
</evidence>
<comment type="pathway">
    <text evidence="2">Amino-acid biosynthesis; L-serine biosynthesis; L-serine from 3-phospho-D-glycerate: step 1/3.</text>
</comment>
<dbReference type="InterPro" id="IPR029753">
    <property type="entry name" value="D-isomer_DH_CS"/>
</dbReference>
<evidence type="ECO:0000313" key="14">
    <source>
        <dbReference type="Proteomes" id="UP000050454"/>
    </source>
</evidence>
<dbReference type="AlphaFoldDB" id="A0A0P7BAT2"/>
<dbReference type="Pfam" id="PF12710">
    <property type="entry name" value="HAD"/>
    <property type="match status" value="1"/>
</dbReference>
<dbReference type="Pfam" id="PF00389">
    <property type="entry name" value="2-Hacid_dh"/>
    <property type="match status" value="1"/>
</dbReference>
<dbReference type="Proteomes" id="UP000050454">
    <property type="component" value="Unassembled WGS sequence"/>
</dbReference>
<dbReference type="SUPFAM" id="SSF55021">
    <property type="entry name" value="ACT-like"/>
    <property type="match status" value="1"/>
</dbReference>
<comment type="catalytic activity">
    <reaction evidence="10">
        <text>(R)-2-hydroxyglutarate + NAD(+) = 2-oxoglutarate + NADH + H(+)</text>
        <dbReference type="Rhea" id="RHEA:49612"/>
        <dbReference type="ChEBI" id="CHEBI:15378"/>
        <dbReference type="ChEBI" id="CHEBI:15801"/>
        <dbReference type="ChEBI" id="CHEBI:16810"/>
        <dbReference type="ChEBI" id="CHEBI:57540"/>
        <dbReference type="ChEBI" id="CHEBI:57945"/>
        <dbReference type="EC" id="1.1.1.399"/>
    </reaction>
</comment>
<evidence type="ECO:0000256" key="4">
    <source>
        <dbReference type="ARBA" id="ARBA00013001"/>
    </source>
</evidence>
<dbReference type="STRING" id="1605367.AFM12_13595"/>